<organism evidence="2 4">
    <name type="scientific">Bacteroides uniformis</name>
    <dbReference type="NCBI Taxonomy" id="820"/>
    <lineage>
        <taxon>Bacteria</taxon>
        <taxon>Pseudomonadati</taxon>
        <taxon>Bacteroidota</taxon>
        <taxon>Bacteroidia</taxon>
        <taxon>Bacteroidales</taxon>
        <taxon>Bacteroidaceae</taxon>
        <taxon>Bacteroides</taxon>
    </lineage>
</organism>
<accession>A0A3E4PY46</accession>
<comment type="caution">
    <text evidence="2">The sequence shown here is derived from an EMBL/GenBank/DDBJ whole genome shotgun (WGS) entry which is preliminary data.</text>
</comment>
<name>A0A3E4PY46_BACUN</name>
<dbReference type="EMBL" id="QSPV01000003">
    <property type="protein sequence ID" value="RGJ95973.1"/>
    <property type="molecule type" value="Genomic_DNA"/>
</dbReference>
<dbReference type="RefSeq" id="WP_057097466.1">
    <property type="nucleotide sequence ID" value="NZ_CAXSSZ010000004.1"/>
</dbReference>
<evidence type="ECO:0000313" key="3">
    <source>
        <dbReference type="Proteomes" id="UP000260844"/>
    </source>
</evidence>
<evidence type="ECO:0000313" key="4">
    <source>
        <dbReference type="Proteomes" id="UP000260874"/>
    </source>
</evidence>
<evidence type="ECO:0000313" key="2">
    <source>
        <dbReference type="EMBL" id="RGK85024.1"/>
    </source>
</evidence>
<dbReference type="EMBL" id="QSRB01000009">
    <property type="protein sequence ID" value="RGK85024.1"/>
    <property type="molecule type" value="Genomic_DNA"/>
</dbReference>
<proteinExistence type="predicted"/>
<sequence length="235" mass="27477">MKCKVISLIKVKQGNHLPYFIVRAIGIENEEDAEYLDEDDYWNSLSPLPKFEKKLFPPTESQVKALENMYTTDSRGNVIGNGPFIRLMSYKWKTPSPYFISRPNSVTGVCERVRETKDFRMRQGKMYNYIKTEYIPEVFTFMTLTFLETENGECAENGGDAEGLCKTVFEKAVTSGYFLLQKSATHIKEVVEIEEIDELESRNSNTYDELNDYYNNSYYNDGLDMDQQDERFWNF</sequence>
<dbReference type="AlphaFoldDB" id="A0A3E4PY46"/>
<evidence type="ECO:0000313" key="1">
    <source>
        <dbReference type="EMBL" id="RGJ95973.1"/>
    </source>
</evidence>
<gene>
    <name evidence="2" type="ORF">DXC91_11960</name>
    <name evidence="1" type="ORF">DXD40_04555</name>
</gene>
<dbReference type="Proteomes" id="UP000260844">
    <property type="component" value="Unassembled WGS sequence"/>
</dbReference>
<reference evidence="3 4" key="1">
    <citation type="submission" date="2018-08" db="EMBL/GenBank/DDBJ databases">
        <title>A genome reference for cultivated species of the human gut microbiota.</title>
        <authorList>
            <person name="Zou Y."/>
            <person name="Xue W."/>
            <person name="Luo G."/>
        </authorList>
    </citation>
    <scope>NUCLEOTIDE SEQUENCE [LARGE SCALE GENOMIC DNA]</scope>
    <source>
        <strain evidence="2 4">TF09-22</strain>
        <strain evidence="1 3">TM04-30</strain>
    </source>
</reference>
<protein>
    <submittedName>
        <fullName evidence="2">Uncharacterized protein</fullName>
    </submittedName>
</protein>
<dbReference type="Proteomes" id="UP000260874">
    <property type="component" value="Unassembled WGS sequence"/>
</dbReference>